<proteinExistence type="predicted"/>
<evidence type="ECO:0000313" key="1">
    <source>
        <dbReference type="EMBL" id="KKN74172.1"/>
    </source>
</evidence>
<organism evidence="1">
    <name type="scientific">marine sediment metagenome</name>
    <dbReference type="NCBI Taxonomy" id="412755"/>
    <lineage>
        <taxon>unclassified sequences</taxon>
        <taxon>metagenomes</taxon>
        <taxon>ecological metagenomes</taxon>
    </lineage>
</organism>
<accession>A0A0F9TGZ0</accession>
<dbReference type="AlphaFoldDB" id="A0A0F9TGZ0"/>
<comment type="caution">
    <text evidence="1">The sequence shown here is derived from an EMBL/GenBank/DDBJ whole genome shotgun (WGS) entry which is preliminary data.</text>
</comment>
<gene>
    <name evidence="1" type="ORF">LCGC14_0392580</name>
</gene>
<reference evidence="1" key="1">
    <citation type="journal article" date="2015" name="Nature">
        <title>Complex archaea that bridge the gap between prokaryotes and eukaryotes.</title>
        <authorList>
            <person name="Spang A."/>
            <person name="Saw J.H."/>
            <person name="Jorgensen S.L."/>
            <person name="Zaremba-Niedzwiedzka K."/>
            <person name="Martijn J."/>
            <person name="Lind A.E."/>
            <person name="van Eijk R."/>
            <person name="Schleper C."/>
            <person name="Guy L."/>
            <person name="Ettema T.J."/>
        </authorList>
    </citation>
    <scope>NUCLEOTIDE SEQUENCE</scope>
</reference>
<protein>
    <submittedName>
        <fullName evidence="1">Uncharacterized protein</fullName>
    </submittedName>
</protein>
<sequence length="73" mass="9112">MGLRHIFRLVGTDKPIHTYPKDWWNMFKERYFPQWLVRHFPIEYKEVVAKHMFPYLKETLGEEIVRVYVKDKE</sequence>
<dbReference type="EMBL" id="LAZR01000330">
    <property type="protein sequence ID" value="KKN74172.1"/>
    <property type="molecule type" value="Genomic_DNA"/>
</dbReference>
<name>A0A0F9TGZ0_9ZZZZ</name>